<accession>A0ABD3WPR7</accession>
<evidence type="ECO:0000256" key="1">
    <source>
        <dbReference type="ARBA" id="ARBA00004123"/>
    </source>
</evidence>
<dbReference type="InterPro" id="IPR004855">
    <property type="entry name" value="TFIIA_asu/bsu"/>
</dbReference>
<evidence type="ECO:0000256" key="4">
    <source>
        <dbReference type="ARBA" id="ARBA00023163"/>
    </source>
</evidence>
<dbReference type="SUPFAM" id="SSF50784">
    <property type="entry name" value="Transcription factor IIA (TFIIA), beta-barrel domain"/>
    <property type="match status" value="1"/>
</dbReference>
<keyword evidence="5" id="KW-0539">Nucleus</keyword>
<dbReference type="SUPFAM" id="SSF47396">
    <property type="entry name" value="Transcription factor IIA (TFIIA), alpha-helical domain"/>
    <property type="match status" value="1"/>
</dbReference>
<dbReference type="PANTHER" id="PTHR12694:SF8">
    <property type="entry name" value="TRANSCRIPTION INITIATION FACTOR IIA SUBUNIT 1"/>
    <property type="match status" value="1"/>
</dbReference>
<feature type="compositionally biased region" description="Acidic residues" evidence="6">
    <location>
        <begin position="197"/>
        <end position="245"/>
    </location>
</feature>
<keyword evidence="4" id="KW-0804">Transcription</keyword>
<keyword evidence="3" id="KW-0805">Transcription regulation</keyword>
<dbReference type="PANTHER" id="PTHR12694">
    <property type="entry name" value="TRANSCRIPTION INITIATION FACTOR IIA SUBUNIT 1"/>
    <property type="match status" value="1"/>
</dbReference>
<name>A0ABD3WPR7_SINWO</name>
<keyword evidence="8" id="KW-1185">Reference proteome</keyword>
<evidence type="ECO:0000256" key="5">
    <source>
        <dbReference type="ARBA" id="ARBA00023242"/>
    </source>
</evidence>
<dbReference type="GO" id="GO:0005634">
    <property type="term" value="C:nucleus"/>
    <property type="evidence" value="ECO:0007669"/>
    <property type="project" value="UniProtKB-SubCell"/>
</dbReference>
<dbReference type="Gene3D" id="1.10.287.100">
    <property type="match status" value="1"/>
</dbReference>
<feature type="region of interest" description="Disordered" evidence="6">
    <location>
        <begin position="178"/>
        <end position="247"/>
    </location>
</feature>
<dbReference type="AlphaFoldDB" id="A0ABD3WPR7"/>
<evidence type="ECO:0000313" key="8">
    <source>
        <dbReference type="Proteomes" id="UP001634394"/>
    </source>
</evidence>
<evidence type="ECO:0000313" key="7">
    <source>
        <dbReference type="EMBL" id="KAL3875238.1"/>
    </source>
</evidence>
<dbReference type="FunFam" id="2.30.18.10:FF:000002">
    <property type="entry name" value="Transcription initiation factor IIA subunit 1"/>
    <property type="match status" value="1"/>
</dbReference>
<dbReference type="EMBL" id="JBJQND010000006">
    <property type="protein sequence ID" value="KAL3875238.1"/>
    <property type="molecule type" value="Genomic_DNA"/>
</dbReference>
<gene>
    <name evidence="7" type="ORF">ACJMK2_038162</name>
</gene>
<reference evidence="7 8" key="1">
    <citation type="submission" date="2024-11" db="EMBL/GenBank/DDBJ databases">
        <title>Chromosome-level genome assembly of the freshwater bivalve Anodonta woodiana.</title>
        <authorList>
            <person name="Chen X."/>
        </authorList>
    </citation>
    <scope>NUCLEOTIDE SEQUENCE [LARGE SCALE GENOMIC DNA]</scope>
    <source>
        <strain evidence="7">MN2024</strain>
        <tissue evidence="7">Gills</tissue>
    </source>
</reference>
<dbReference type="FunFam" id="1.10.287.100:FF:000001">
    <property type="entry name" value="Transcription initiation factor IIA subunit"/>
    <property type="match status" value="1"/>
</dbReference>
<organism evidence="7 8">
    <name type="scientific">Sinanodonta woodiana</name>
    <name type="common">Chinese pond mussel</name>
    <name type="synonym">Anodonta woodiana</name>
    <dbReference type="NCBI Taxonomy" id="1069815"/>
    <lineage>
        <taxon>Eukaryota</taxon>
        <taxon>Metazoa</taxon>
        <taxon>Spiralia</taxon>
        <taxon>Lophotrochozoa</taxon>
        <taxon>Mollusca</taxon>
        <taxon>Bivalvia</taxon>
        <taxon>Autobranchia</taxon>
        <taxon>Heteroconchia</taxon>
        <taxon>Palaeoheterodonta</taxon>
        <taxon>Unionida</taxon>
        <taxon>Unionoidea</taxon>
        <taxon>Unionidae</taxon>
        <taxon>Unioninae</taxon>
        <taxon>Sinanodonta</taxon>
    </lineage>
</organism>
<evidence type="ECO:0000256" key="3">
    <source>
        <dbReference type="ARBA" id="ARBA00023015"/>
    </source>
</evidence>
<dbReference type="InterPro" id="IPR009088">
    <property type="entry name" value="TFIIA_b-brl"/>
</dbReference>
<dbReference type="CDD" id="cd07976">
    <property type="entry name" value="TFIIA_alpha_beta_like"/>
    <property type="match status" value="1"/>
</dbReference>
<proteinExistence type="inferred from homology"/>
<evidence type="ECO:0000256" key="6">
    <source>
        <dbReference type="SAM" id="MobiDB-lite"/>
    </source>
</evidence>
<evidence type="ECO:0008006" key="9">
    <source>
        <dbReference type="Google" id="ProtNLM"/>
    </source>
</evidence>
<dbReference type="SMART" id="SM01371">
    <property type="entry name" value="TFIIA"/>
    <property type="match status" value="1"/>
</dbReference>
<evidence type="ECO:0000256" key="2">
    <source>
        <dbReference type="ARBA" id="ARBA00010059"/>
    </source>
</evidence>
<sequence>MANSANARKIYHTVVEDVITNVREAFLDEGVDEQVLQELKQLWESKLNQSKALDPVTPEQEQMIPTTIQFAHLPVQQQQSQQHQAHSVQHAIPMPLHIGASGELSGAAAMAFNAQGGLFQQHLQALVNAGQTVTLQHTANGQYILQTIPQTQQHQVALTGGQQMVALPQHAIVQATQASTQQVHGIPQLDGTNDTSSSEDEDYDNDDNDDNEDEKDEDQDEQGEEEEPLNSEDDVSEEDPSELFDTDNVVVCQFEKVSRNKNKWKFTLKDGIMNLNGRDYVFQKGTGEADW</sequence>
<comment type="caution">
    <text evidence="7">The sequence shown here is derived from an EMBL/GenBank/DDBJ whole genome shotgun (WGS) entry which is preliminary data.</text>
</comment>
<comment type="similarity">
    <text evidence="2">Belongs to the TFIIA subunit 1 family.</text>
</comment>
<comment type="subcellular location">
    <subcellularLocation>
        <location evidence="1">Nucleus</location>
    </subcellularLocation>
</comment>
<dbReference type="Gene3D" id="2.30.18.10">
    <property type="entry name" value="Transcription factor IIA (TFIIA), beta-barrel domain"/>
    <property type="match status" value="1"/>
</dbReference>
<protein>
    <recommendedName>
        <fullName evidence="9">Transcription initiation factor IIA subunit 1</fullName>
    </recommendedName>
</protein>
<dbReference type="Proteomes" id="UP001634394">
    <property type="component" value="Unassembled WGS sequence"/>
</dbReference>
<dbReference type="Pfam" id="PF03153">
    <property type="entry name" value="TFIIA"/>
    <property type="match status" value="1"/>
</dbReference>